<evidence type="ECO:0000256" key="5">
    <source>
        <dbReference type="PIRSR" id="PIRSR001227-2"/>
    </source>
</evidence>
<dbReference type="InterPro" id="IPR029055">
    <property type="entry name" value="Ntn_hydrolases_N"/>
</dbReference>
<dbReference type="PIRSF" id="PIRSF001227">
    <property type="entry name" value="Pen_acylase"/>
    <property type="match status" value="1"/>
</dbReference>
<keyword evidence="2" id="KW-0378">Hydrolase</keyword>
<keyword evidence="6" id="KW-0812">Transmembrane</keyword>
<evidence type="ECO:0000256" key="1">
    <source>
        <dbReference type="ARBA" id="ARBA00006586"/>
    </source>
</evidence>
<reference evidence="7 8" key="1">
    <citation type="submission" date="2017-05" db="EMBL/GenBank/DDBJ databases">
        <authorList>
            <person name="Varghese N."/>
            <person name="Submissions S."/>
        </authorList>
    </citation>
    <scope>NUCLEOTIDE SEQUENCE [LARGE SCALE GENOMIC DNA]</scope>
    <source>
        <strain evidence="7 8">DSM 29506</strain>
    </source>
</reference>
<dbReference type="InterPro" id="IPR002692">
    <property type="entry name" value="S45"/>
</dbReference>
<feature type="binding site" evidence="5">
    <location>
        <position position="195"/>
    </location>
    <ligand>
        <name>Ca(2+)</name>
        <dbReference type="ChEBI" id="CHEBI:29108"/>
    </ligand>
</feature>
<protein>
    <submittedName>
        <fullName evidence="7">Penicillin amidase</fullName>
    </submittedName>
</protein>
<dbReference type="Pfam" id="PF01804">
    <property type="entry name" value="Penicil_amidase"/>
    <property type="match status" value="1"/>
</dbReference>
<dbReference type="Gene3D" id="1.10.439.10">
    <property type="entry name" value="Penicillin Amidohydrolase, domain 1"/>
    <property type="match status" value="1"/>
</dbReference>
<dbReference type="Gene3D" id="1.10.1400.10">
    <property type="match status" value="1"/>
</dbReference>
<dbReference type="Gene3D" id="2.30.120.10">
    <property type="match status" value="1"/>
</dbReference>
<dbReference type="RefSeq" id="WP_142494939.1">
    <property type="nucleotide sequence ID" value="NZ_FXTO01000047.1"/>
</dbReference>
<feature type="binding site" evidence="5">
    <location>
        <position position="335"/>
    </location>
    <ligand>
        <name>Ca(2+)</name>
        <dbReference type="ChEBI" id="CHEBI:29108"/>
    </ligand>
</feature>
<keyword evidence="6" id="KW-1133">Transmembrane helix</keyword>
<dbReference type="GO" id="GO:0016811">
    <property type="term" value="F:hydrolase activity, acting on carbon-nitrogen (but not peptide) bonds, in linear amides"/>
    <property type="evidence" value="ECO:0007669"/>
    <property type="project" value="InterPro"/>
</dbReference>
<dbReference type="InterPro" id="IPR043147">
    <property type="entry name" value="Penicillin_amidase_A-knob"/>
</dbReference>
<dbReference type="InterPro" id="IPR043146">
    <property type="entry name" value="Penicillin_amidase_N_B-knob"/>
</dbReference>
<name>A0A521FTM3_9RHOB</name>
<keyword evidence="6" id="KW-0472">Membrane</keyword>
<dbReference type="SUPFAM" id="SSF56235">
    <property type="entry name" value="N-terminal nucleophile aminohydrolases (Ntn hydrolases)"/>
    <property type="match status" value="1"/>
</dbReference>
<accession>A0A521FTM3</accession>
<evidence type="ECO:0000256" key="4">
    <source>
        <dbReference type="PIRSR" id="PIRSR001227-1"/>
    </source>
</evidence>
<gene>
    <name evidence="7" type="ORF">SAMN06265173_1475</name>
</gene>
<dbReference type="Gene3D" id="3.60.20.10">
    <property type="entry name" value="Glutamine Phosphoribosylpyrophosphate, subunit 1, domain 1"/>
    <property type="match status" value="1"/>
</dbReference>
<dbReference type="PANTHER" id="PTHR34218">
    <property type="entry name" value="PEPTIDASE S45 PENICILLIN AMIDASE"/>
    <property type="match status" value="1"/>
</dbReference>
<keyword evidence="8" id="KW-1185">Reference proteome</keyword>
<dbReference type="EMBL" id="FXTO01000047">
    <property type="protein sequence ID" value="SMO98871.1"/>
    <property type="molecule type" value="Genomic_DNA"/>
</dbReference>
<sequence length="823" mass="90437">MVTFIRWLFRLTGAAIVLAMISVLTIYYLASRSLPDYNKRLRVSGLATPAEIVRDNANVPHIFAGTDADVYFGLGYAHAQDRLWQITTMRRTVQGRLSEVFGPRTIEIDKLMRRLDLYTLAQQSVQVQDARTQAALKAYADGINARLSEVNRDALGRGAPEMFLFNAPIAPWTPADSVALVKLMAVQLSGQLDTEVLRARTSLALPNPDRLPDILPDAPGAGVAALPSYASLMDSPLPRYAANTDRLRDPLSPFHGKELAGASNAWAADASRSASGGTLLANDPHLGFTAPAIWYLARMEFQDGGVIGATIPGIPMVLAGRSQDLGWAVTSSYMDDLDVYVEKLNPDNPEEYQTPDGFKPFATRKSIIEIKDEAPVTITLRWTENGPVLPGSHANLATITPPGHVASIAWTALSPRDTTLSAGVALMFAKTVQDGIAALEPYVAPSQNVTLVDGVQIAMKTVGAMPRRSANHQSQGRMPSPGWITSNRWQGRSAYAANPEFVQPRGGILGNTNNKTVDRPFPLHVSFDWGDTQRVQRWQRLMQSRQVHTRDSFIEAQLDTVSPAARTLLPLIGADLWFTGEAAPNGTQERQRQRALSLLAEWNGEMNEHMPEPLIYSAWIRALQTRLIQDELGPLSDEFTHVEPLFIERVYKNVDGAAIWCDVIQSAPRESCTDMARLALDDALLWIGEHYGTALESLRWGDAHQATHDHPVLGNVPLLRYFVNIRQSTSGGDFTLMRGKTSGKPDAPFLNVHGAGYRGVYDFADPDSSVFITSTGQSGHFLSRHYDDLGELWRRGEYIPMSLDADLARAAAVGVTHLIPRQE</sequence>
<evidence type="ECO:0000256" key="3">
    <source>
        <dbReference type="ARBA" id="ARBA00023145"/>
    </source>
</evidence>
<feature type="active site" description="Nucleophile" evidence="4">
    <location>
        <position position="263"/>
    </location>
</feature>
<dbReference type="AlphaFoldDB" id="A0A521FTM3"/>
<dbReference type="InterPro" id="IPR023343">
    <property type="entry name" value="Penicillin_amidase_dom1"/>
</dbReference>
<evidence type="ECO:0000256" key="2">
    <source>
        <dbReference type="ARBA" id="ARBA00022801"/>
    </source>
</evidence>
<organism evidence="7 8">
    <name type="scientific">Thalassovita litoralis</name>
    <dbReference type="NCBI Taxonomy" id="1010611"/>
    <lineage>
        <taxon>Bacteria</taxon>
        <taxon>Pseudomonadati</taxon>
        <taxon>Pseudomonadota</taxon>
        <taxon>Alphaproteobacteria</taxon>
        <taxon>Rhodobacterales</taxon>
        <taxon>Roseobacteraceae</taxon>
        <taxon>Thalassovita</taxon>
    </lineage>
</organism>
<dbReference type="GO" id="GO:0017000">
    <property type="term" value="P:antibiotic biosynthetic process"/>
    <property type="evidence" value="ECO:0007669"/>
    <property type="project" value="InterPro"/>
</dbReference>
<evidence type="ECO:0000313" key="7">
    <source>
        <dbReference type="EMBL" id="SMO98871.1"/>
    </source>
</evidence>
<comment type="similarity">
    <text evidence="1">Belongs to the peptidase S45 family.</text>
</comment>
<feature type="transmembrane region" description="Helical" evidence="6">
    <location>
        <begin position="7"/>
        <end position="30"/>
    </location>
</feature>
<dbReference type="Proteomes" id="UP000316030">
    <property type="component" value="Unassembled WGS sequence"/>
</dbReference>
<dbReference type="InterPro" id="IPR014395">
    <property type="entry name" value="Pen/GL7ACA/AHL_acylase"/>
</dbReference>
<proteinExistence type="inferred from homology"/>
<dbReference type="GO" id="GO:0046872">
    <property type="term" value="F:metal ion binding"/>
    <property type="evidence" value="ECO:0007669"/>
    <property type="project" value="UniProtKB-KW"/>
</dbReference>
<keyword evidence="5" id="KW-0106">Calcium</keyword>
<evidence type="ECO:0000256" key="6">
    <source>
        <dbReference type="SAM" id="Phobius"/>
    </source>
</evidence>
<dbReference type="PANTHER" id="PTHR34218:SF4">
    <property type="entry name" value="ACYL-HOMOSERINE LACTONE ACYLASE QUIP"/>
    <property type="match status" value="1"/>
</dbReference>
<keyword evidence="3" id="KW-0865">Zymogen</keyword>
<keyword evidence="5" id="KW-0479">Metal-binding</keyword>
<feature type="binding site" evidence="5">
    <location>
        <position position="338"/>
    </location>
    <ligand>
        <name>Ca(2+)</name>
        <dbReference type="ChEBI" id="CHEBI:29108"/>
    </ligand>
</feature>
<comment type="cofactor">
    <cofactor evidence="5">
        <name>Ca(2+)</name>
        <dbReference type="ChEBI" id="CHEBI:29108"/>
    </cofactor>
    <text evidence="5">Binds 1 Ca(2+) ion per dimer.</text>
</comment>
<dbReference type="CDD" id="cd03747">
    <property type="entry name" value="Ntn_PGA_like"/>
    <property type="match status" value="1"/>
</dbReference>
<evidence type="ECO:0000313" key="8">
    <source>
        <dbReference type="Proteomes" id="UP000316030"/>
    </source>
</evidence>
<dbReference type="OrthoDB" id="9760084at2"/>